<keyword evidence="6" id="KW-0963">Cytoplasm</keyword>
<keyword evidence="15" id="KW-1185">Reference proteome</keyword>
<feature type="region of interest" description="Disordered" evidence="11">
    <location>
        <begin position="23"/>
        <end position="42"/>
    </location>
</feature>
<feature type="compositionally biased region" description="Polar residues" evidence="11">
    <location>
        <begin position="335"/>
        <end position="344"/>
    </location>
</feature>
<dbReference type="Gene3D" id="1.10.1410.10">
    <property type="match status" value="1"/>
</dbReference>
<keyword evidence="9" id="KW-0460">Magnesium</keyword>
<evidence type="ECO:0000256" key="3">
    <source>
        <dbReference type="ARBA" id="ARBA00004496"/>
    </source>
</evidence>
<evidence type="ECO:0000313" key="15">
    <source>
        <dbReference type="Proteomes" id="UP001163823"/>
    </source>
</evidence>
<evidence type="ECO:0000256" key="9">
    <source>
        <dbReference type="ARBA" id="ARBA00022842"/>
    </source>
</evidence>
<comment type="subcellular location">
    <subcellularLocation>
        <location evidence="3">Cytoplasm</location>
    </subcellularLocation>
</comment>
<name>A0AAD7LQ40_QUISA</name>
<dbReference type="CDD" id="cd05402">
    <property type="entry name" value="NT_PAP_TUTase"/>
    <property type="match status" value="1"/>
</dbReference>
<comment type="similarity">
    <text evidence="4">Belongs to the DNA polymerase type-B-like family.</text>
</comment>
<reference evidence="14" key="1">
    <citation type="journal article" date="2023" name="Science">
        <title>Elucidation of the pathway for biosynthesis of saponin adjuvants from the soapbark tree.</title>
        <authorList>
            <person name="Reed J."/>
            <person name="Orme A."/>
            <person name="El-Demerdash A."/>
            <person name="Owen C."/>
            <person name="Martin L.B.B."/>
            <person name="Misra R.C."/>
            <person name="Kikuchi S."/>
            <person name="Rejzek M."/>
            <person name="Martin A.C."/>
            <person name="Harkess A."/>
            <person name="Leebens-Mack J."/>
            <person name="Louveau T."/>
            <person name="Stephenson M.J."/>
            <person name="Osbourn A."/>
        </authorList>
    </citation>
    <scope>NUCLEOTIDE SEQUENCE</scope>
    <source>
        <strain evidence="14">S10</strain>
    </source>
</reference>
<evidence type="ECO:0000256" key="2">
    <source>
        <dbReference type="ARBA" id="ARBA00001946"/>
    </source>
</evidence>
<evidence type="ECO:0000256" key="4">
    <source>
        <dbReference type="ARBA" id="ARBA00008593"/>
    </source>
</evidence>
<dbReference type="FunFam" id="3.30.460.10:FF:000067">
    <property type="entry name" value="Terminal uridylyltransferase cid1"/>
    <property type="match status" value="1"/>
</dbReference>
<feature type="region of interest" description="Disordered" evidence="11">
    <location>
        <begin position="192"/>
        <end position="390"/>
    </location>
</feature>
<dbReference type="GO" id="GO:0046872">
    <property type="term" value="F:metal ion binding"/>
    <property type="evidence" value="ECO:0007669"/>
    <property type="project" value="UniProtKB-KW"/>
</dbReference>
<evidence type="ECO:0000256" key="6">
    <source>
        <dbReference type="ARBA" id="ARBA00022490"/>
    </source>
</evidence>
<dbReference type="GO" id="GO:0031123">
    <property type="term" value="P:RNA 3'-end processing"/>
    <property type="evidence" value="ECO:0007669"/>
    <property type="project" value="TreeGrafter"/>
</dbReference>
<dbReference type="GO" id="GO:0000956">
    <property type="term" value="P:nuclear-transcribed mRNA catabolic process"/>
    <property type="evidence" value="ECO:0007669"/>
    <property type="project" value="UniProtKB-ARBA"/>
</dbReference>
<dbReference type="GO" id="GO:0010628">
    <property type="term" value="P:positive regulation of gene expression"/>
    <property type="evidence" value="ECO:0007669"/>
    <property type="project" value="UniProtKB-ARBA"/>
</dbReference>
<sequence>MAGGGDPAQLPPSNGGEFLLSLLHKSQHPSQSQLQPTLTHQQQSLNIDPAVAAVGPTIPIAPPWSSSGRDHEPHQPPWPNVISPYLHNFPGFPQNPFPHPRVPGNQFSGNSVPVVNQGVFGDDRRRIEFSGFDGGGNRLDAFVQKENQQEQKLKFGSFPSDIQSLDILANANSVLNPKFNSSKVRELALGNGSYNGFDRNRKKDPKANTNSNLNLNAVRHANYGPHEQEERGSRWGKNHHSGNYQSMASPDTRGPPPGFQNQPKGRATWDFGNRMGLSHNEDRGANFRGLGDRNVSSTLEKGSVRRVSAGGSKIRGHVSHEMRLPEQLDHPGPPTGSNLPSVSASDFEESMLNSQNDITESGGRNKYLGLDKNRNEDDPQHGRGGGELDDLGEQLVDSLLVEGASEDKKKSRQHRSSREKDSRSDLRGQQLLSQRMRIYKRQMICRSDIDQLNAPFLAIYETLKPAEEEKAKQKQLLTLLETLVSKEWPTARLYLYGSCANSFGVSKSDIDVCLAIEEADVDKSKILLKLADILQADNLQNVQALTRARVPIVKLMDPVTGILCDICINNVLAVVNTKLLRDYAQIDERLRQLTFIVKHWAKSRGVNETYQGTLSSYAYVLMCIHFLQQRRPAILPCLQEMETTYSVTVDEVKCAYFDQVEKLGDFGRRNSETIAQLVWAFFNYWAYRHDYANAVISVRTGSLLSKQEKDWTRRIGNDRHLICIEDPFETSHDLGRVVDKYSIKVLREEFERAAHIMQYDPNPCVKLFECFHSRPT</sequence>
<feature type="compositionally biased region" description="Basic and acidic residues" evidence="11">
    <location>
        <begin position="416"/>
        <end position="426"/>
    </location>
</feature>
<feature type="compositionally biased region" description="Polar residues" evidence="11">
    <location>
        <begin position="28"/>
        <end position="42"/>
    </location>
</feature>
<dbReference type="GO" id="GO:0005737">
    <property type="term" value="C:cytoplasm"/>
    <property type="evidence" value="ECO:0007669"/>
    <property type="project" value="UniProtKB-SubCell"/>
</dbReference>
<dbReference type="GO" id="GO:0061157">
    <property type="term" value="P:mRNA destabilization"/>
    <property type="evidence" value="ECO:0007669"/>
    <property type="project" value="UniProtKB-ARBA"/>
</dbReference>
<comment type="caution">
    <text evidence="14">The sequence shown here is derived from an EMBL/GenBank/DDBJ whole genome shotgun (WGS) entry which is preliminary data.</text>
</comment>
<evidence type="ECO:0000256" key="10">
    <source>
        <dbReference type="ARBA" id="ARBA00049105"/>
    </source>
</evidence>
<dbReference type="SUPFAM" id="SSF81631">
    <property type="entry name" value="PAP/OAS1 substrate-binding domain"/>
    <property type="match status" value="1"/>
</dbReference>
<dbReference type="Proteomes" id="UP001163823">
    <property type="component" value="Chromosome 7"/>
</dbReference>
<feature type="domain" description="PAP-associated" evidence="12">
    <location>
        <begin position="674"/>
        <end position="732"/>
    </location>
</feature>
<feature type="region of interest" description="Disordered" evidence="11">
    <location>
        <begin position="58"/>
        <end position="78"/>
    </location>
</feature>
<comment type="catalytic activity">
    <reaction evidence="10">
        <text>RNA(n) + UTP = RNA(n)-3'-uridine ribonucleotide + diphosphate</text>
        <dbReference type="Rhea" id="RHEA:14785"/>
        <dbReference type="Rhea" id="RHEA-COMP:14527"/>
        <dbReference type="Rhea" id="RHEA-COMP:17348"/>
        <dbReference type="ChEBI" id="CHEBI:33019"/>
        <dbReference type="ChEBI" id="CHEBI:46398"/>
        <dbReference type="ChEBI" id="CHEBI:140395"/>
        <dbReference type="ChEBI" id="CHEBI:173116"/>
        <dbReference type="EC" id="2.7.7.52"/>
    </reaction>
</comment>
<keyword evidence="14" id="KW-0548">Nucleotidyltransferase</keyword>
<dbReference type="SUPFAM" id="SSF81301">
    <property type="entry name" value="Nucleotidyltransferase"/>
    <property type="match status" value="1"/>
</dbReference>
<dbReference type="InterPro" id="IPR002058">
    <property type="entry name" value="PAP_assoc"/>
</dbReference>
<evidence type="ECO:0000256" key="8">
    <source>
        <dbReference type="ARBA" id="ARBA00022723"/>
    </source>
</evidence>
<dbReference type="PANTHER" id="PTHR12271:SF40">
    <property type="entry name" value="POLY(A) RNA POLYMERASE GLD2"/>
    <property type="match status" value="1"/>
</dbReference>
<gene>
    <name evidence="14" type="ORF">O6P43_017515</name>
</gene>
<dbReference type="AlphaFoldDB" id="A0AAD7LQ40"/>
<organism evidence="14 15">
    <name type="scientific">Quillaja saponaria</name>
    <name type="common">Soap bark tree</name>
    <dbReference type="NCBI Taxonomy" id="32244"/>
    <lineage>
        <taxon>Eukaryota</taxon>
        <taxon>Viridiplantae</taxon>
        <taxon>Streptophyta</taxon>
        <taxon>Embryophyta</taxon>
        <taxon>Tracheophyta</taxon>
        <taxon>Spermatophyta</taxon>
        <taxon>Magnoliopsida</taxon>
        <taxon>eudicotyledons</taxon>
        <taxon>Gunneridae</taxon>
        <taxon>Pentapetalae</taxon>
        <taxon>rosids</taxon>
        <taxon>fabids</taxon>
        <taxon>Fabales</taxon>
        <taxon>Quillajaceae</taxon>
        <taxon>Quillaja</taxon>
    </lineage>
</organism>
<protein>
    <recommendedName>
        <fullName evidence="5">RNA uridylyltransferase</fullName>
        <ecNumber evidence="5">2.7.7.52</ecNumber>
    </recommendedName>
</protein>
<keyword evidence="7" id="KW-0808">Transferase</keyword>
<proteinExistence type="inferred from homology"/>
<dbReference type="Pfam" id="PF22600">
    <property type="entry name" value="MTPAP-like_central"/>
    <property type="match status" value="1"/>
</dbReference>
<evidence type="ECO:0000259" key="12">
    <source>
        <dbReference type="Pfam" id="PF03828"/>
    </source>
</evidence>
<dbReference type="EMBL" id="JARAOO010000007">
    <property type="protein sequence ID" value="KAJ7962259.1"/>
    <property type="molecule type" value="Genomic_DNA"/>
</dbReference>
<dbReference type="InterPro" id="IPR054708">
    <property type="entry name" value="MTPAP-like_central"/>
</dbReference>
<evidence type="ECO:0000256" key="5">
    <source>
        <dbReference type="ARBA" id="ARBA00012472"/>
    </source>
</evidence>
<accession>A0AAD7LQ40</accession>
<dbReference type="EC" id="2.7.7.52" evidence="5"/>
<dbReference type="KEGG" id="qsa:O6P43_017515"/>
<evidence type="ECO:0000259" key="13">
    <source>
        <dbReference type="Pfam" id="PF22600"/>
    </source>
</evidence>
<feature type="domain" description="Poly(A) RNA polymerase mitochondrial-like central palm" evidence="13">
    <location>
        <begin position="457"/>
        <end position="585"/>
    </location>
</feature>
<evidence type="ECO:0000313" key="14">
    <source>
        <dbReference type="EMBL" id="KAJ7962259.1"/>
    </source>
</evidence>
<evidence type="ECO:0000256" key="7">
    <source>
        <dbReference type="ARBA" id="ARBA00022679"/>
    </source>
</evidence>
<dbReference type="InterPro" id="IPR043519">
    <property type="entry name" value="NT_sf"/>
</dbReference>
<evidence type="ECO:0000256" key="1">
    <source>
        <dbReference type="ARBA" id="ARBA00001936"/>
    </source>
</evidence>
<dbReference type="GO" id="GO:0050265">
    <property type="term" value="F:RNA uridylyltransferase activity"/>
    <property type="evidence" value="ECO:0007669"/>
    <property type="project" value="UniProtKB-EC"/>
</dbReference>
<feature type="compositionally biased region" description="Basic and acidic residues" evidence="11">
    <location>
        <begin position="318"/>
        <end position="329"/>
    </location>
</feature>
<comment type="cofactor">
    <cofactor evidence="1">
        <name>Mn(2+)</name>
        <dbReference type="ChEBI" id="CHEBI:29035"/>
    </cofactor>
</comment>
<dbReference type="Gene3D" id="3.30.460.10">
    <property type="entry name" value="Beta Polymerase, domain 2"/>
    <property type="match status" value="1"/>
</dbReference>
<dbReference type="PANTHER" id="PTHR12271">
    <property type="entry name" value="POLY A POLYMERASE CID PAP -RELATED"/>
    <property type="match status" value="1"/>
</dbReference>
<comment type="cofactor">
    <cofactor evidence="2">
        <name>Mg(2+)</name>
        <dbReference type="ChEBI" id="CHEBI:18420"/>
    </cofactor>
</comment>
<keyword evidence="8" id="KW-0479">Metal-binding</keyword>
<dbReference type="FunFam" id="1.10.1410.10:FF:000018">
    <property type="entry name" value="Terminal uridylyltransferase cid1"/>
    <property type="match status" value="1"/>
</dbReference>
<feature type="compositionally biased region" description="Basic and acidic residues" evidence="11">
    <location>
        <begin position="369"/>
        <end position="386"/>
    </location>
</feature>
<feature type="region of interest" description="Disordered" evidence="11">
    <location>
        <begin position="402"/>
        <end position="427"/>
    </location>
</feature>
<evidence type="ECO:0000256" key="11">
    <source>
        <dbReference type="SAM" id="MobiDB-lite"/>
    </source>
</evidence>
<dbReference type="Pfam" id="PF03828">
    <property type="entry name" value="PAP_assoc"/>
    <property type="match status" value="1"/>
</dbReference>